<proteinExistence type="inferred from homology"/>
<keyword evidence="3 5" id="KW-0687">Ribonucleoprotein</keyword>
<dbReference type="Gene3D" id="2.30.30.30">
    <property type="match status" value="1"/>
</dbReference>
<dbReference type="InterPro" id="IPR005825">
    <property type="entry name" value="Ribosomal_uL24_CS"/>
</dbReference>
<comment type="function">
    <text evidence="5">One of two assembly initiator proteins, it binds directly to the 5'-end of the 23S rRNA, where it nucleates assembly of the 50S subunit.</text>
</comment>
<feature type="compositionally biased region" description="Basic residues" evidence="7">
    <location>
        <begin position="40"/>
        <end position="51"/>
    </location>
</feature>
<protein>
    <recommendedName>
        <fullName evidence="4 5">Large ribosomal subunit protein uL24</fullName>
    </recommendedName>
</protein>
<evidence type="ECO:0000256" key="2">
    <source>
        <dbReference type="ARBA" id="ARBA00022980"/>
    </source>
</evidence>
<comment type="subunit">
    <text evidence="5">Part of the 50S ribosomal subunit.</text>
</comment>
<dbReference type="GO" id="GO:0019843">
    <property type="term" value="F:rRNA binding"/>
    <property type="evidence" value="ECO:0007669"/>
    <property type="project" value="UniProtKB-UniRule"/>
</dbReference>
<dbReference type="InterPro" id="IPR008991">
    <property type="entry name" value="Translation_prot_SH3-like_sf"/>
</dbReference>
<dbReference type="Pfam" id="PF17136">
    <property type="entry name" value="ribosomal_L24"/>
    <property type="match status" value="1"/>
</dbReference>
<dbReference type="Proteomes" id="UP000178835">
    <property type="component" value="Unassembled WGS sequence"/>
</dbReference>
<evidence type="ECO:0000256" key="7">
    <source>
        <dbReference type="SAM" id="MobiDB-lite"/>
    </source>
</evidence>
<comment type="function">
    <text evidence="5">One of the proteins that surrounds the polypeptide exit tunnel on the outside of the subunit.</text>
</comment>
<accession>A0A1G2HDP1</accession>
<dbReference type="NCBIfam" id="TIGR01079">
    <property type="entry name" value="rplX_bact"/>
    <property type="match status" value="1"/>
</dbReference>
<reference evidence="9 10" key="1">
    <citation type="journal article" date="2016" name="Nat. Commun.">
        <title>Thousands of microbial genomes shed light on interconnected biogeochemical processes in an aquifer system.</title>
        <authorList>
            <person name="Anantharaman K."/>
            <person name="Brown C.T."/>
            <person name="Hug L.A."/>
            <person name="Sharon I."/>
            <person name="Castelle C.J."/>
            <person name="Probst A.J."/>
            <person name="Thomas B.C."/>
            <person name="Singh A."/>
            <person name="Wilkins M.J."/>
            <person name="Karaoz U."/>
            <person name="Brodie E.L."/>
            <person name="Williams K.H."/>
            <person name="Hubbard S.S."/>
            <person name="Banfield J.F."/>
        </authorList>
    </citation>
    <scope>NUCLEOTIDE SEQUENCE [LARGE SCALE GENOMIC DNA]</scope>
</reference>
<evidence type="ECO:0000256" key="1">
    <source>
        <dbReference type="ARBA" id="ARBA00010618"/>
    </source>
</evidence>
<evidence type="ECO:0000313" key="10">
    <source>
        <dbReference type="Proteomes" id="UP000178835"/>
    </source>
</evidence>
<comment type="caution">
    <text evidence="9">The sequence shown here is derived from an EMBL/GenBank/DDBJ whole genome shotgun (WGS) entry which is preliminary data.</text>
</comment>
<dbReference type="InterPro" id="IPR014722">
    <property type="entry name" value="Rib_uL2_dom2"/>
</dbReference>
<organism evidence="9 10">
    <name type="scientific">Candidatus Spechtbacteria bacterium RIFCSPLOWO2_01_FULL_43_12</name>
    <dbReference type="NCBI Taxonomy" id="1802162"/>
    <lineage>
        <taxon>Bacteria</taxon>
        <taxon>Candidatus Spechtiibacteriota</taxon>
    </lineage>
</organism>
<dbReference type="PANTHER" id="PTHR12903">
    <property type="entry name" value="MITOCHONDRIAL RIBOSOMAL PROTEIN L24"/>
    <property type="match status" value="1"/>
</dbReference>
<dbReference type="GO" id="GO:0003735">
    <property type="term" value="F:structural constituent of ribosome"/>
    <property type="evidence" value="ECO:0007669"/>
    <property type="project" value="InterPro"/>
</dbReference>
<keyword evidence="5" id="KW-0694">RNA-binding</keyword>
<evidence type="ECO:0000256" key="5">
    <source>
        <dbReference type="HAMAP-Rule" id="MF_01326"/>
    </source>
</evidence>
<evidence type="ECO:0000256" key="4">
    <source>
        <dbReference type="ARBA" id="ARBA00035206"/>
    </source>
</evidence>
<evidence type="ECO:0000256" key="3">
    <source>
        <dbReference type="ARBA" id="ARBA00023274"/>
    </source>
</evidence>
<dbReference type="HAMAP" id="MF_01326_B">
    <property type="entry name" value="Ribosomal_uL24_B"/>
    <property type="match status" value="1"/>
</dbReference>
<dbReference type="SUPFAM" id="SSF50104">
    <property type="entry name" value="Translation proteins SH3-like domain"/>
    <property type="match status" value="1"/>
</dbReference>
<dbReference type="EMBL" id="MHOH01000017">
    <property type="protein sequence ID" value="OGZ60595.1"/>
    <property type="molecule type" value="Genomic_DNA"/>
</dbReference>
<dbReference type="InterPro" id="IPR005824">
    <property type="entry name" value="KOW"/>
</dbReference>
<evidence type="ECO:0000256" key="6">
    <source>
        <dbReference type="RuleBase" id="RU003477"/>
    </source>
</evidence>
<comment type="similarity">
    <text evidence="1 5 6">Belongs to the universal ribosomal protein uL24 family.</text>
</comment>
<dbReference type="GO" id="GO:0006412">
    <property type="term" value="P:translation"/>
    <property type="evidence" value="ECO:0007669"/>
    <property type="project" value="UniProtKB-UniRule"/>
</dbReference>
<dbReference type="InterPro" id="IPR003256">
    <property type="entry name" value="Ribosomal_uL24"/>
</dbReference>
<dbReference type="AlphaFoldDB" id="A0A1G2HDP1"/>
<keyword evidence="2 5" id="KW-0689">Ribosomal protein</keyword>
<dbReference type="GO" id="GO:1990904">
    <property type="term" value="C:ribonucleoprotein complex"/>
    <property type="evidence" value="ECO:0007669"/>
    <property type="project" value="UniProtKB-KW"/>
</dbReference>
<evidence type="ECO:0000259" key="8">
    <source>
        <dbReference type="SMART" id="SM00739"/>
    </source>
</evidence>
<dbReference type="CDD" id="cd06089">
    <property type="entry name" value="KOW_RPL26"/>
    <property type="match status" value="1"/>
</dbReference>
<dbReference type="GO" id="GO:0005840">
    <property type="term" value="C:ribosome"/>
    <property type="evidence" value="ECO:0007669"/>
    <property type="project" value="UniProtKB-KW"/>
</dbReference>
<evidence type="ECO:0000313" key="9">
    <source>
        <dbReference type="EMBL" id="OGZ60595.1"/>
    </source>
</evidence>
<dbReference type="InterPro" id="IPR057264">
    <property type="entry name" value="Ribosomal_uL24_C"/>
</dbReference>
<feature type="domain" description="KOW" evidence="8">
    <location>
        <begin position="2"/>
        <end position="29"/>
    </location>
</feature>
<dbReference type="Pfam" id="PF00467">
    <property type="entry name" value="KOW"/>
    <property type="match status" value="1"/>
</dbReference>
<keyword evidence="5" id="KW-0699">rRNA-binding</keyword>
<dbReference type="InterPro" id="IPR041988">
    <property type="entry name" value="Ribosomal_uL24_KOW"/>
</dbReference>
<name>A0A1G2HDP1_9BACT</name>
<feature type="region of interest" description="Disordered" evidence="7">
    <location>
        <begin position="40"/>
        <end position="59"/>
    </location>
</feature>
<sequence>MKIKTGDKVLVIRGKNKGKTGKVTDAFPREQKILVEGINKQKKHVRPKKQKEKGQTVEREAPLSVANVKLICENCGKPTRVAYKTEGGTKYRACKKCKSVIKK</sequence>
<gene>
    <name evidence="5" type="primary">rplX</name>
    <name evidence="9" type="ORF">A2919_01810</name>
</gene>
<dbReference type="SMART" id="SM00739">
    <property type="entry name" value="KOW"/>
    <property type="match status" value="1"/>
</dbReference>
<dbReference type="PROSITE" id="PS01108">
    <property type="entry name" value="RIBOSOMAL_L24"/>
    <property type="match status" value="1"/>
</dbReference>